<feature type="region of interest" description="Disordered" evidence="1">
    <location>
        <begin position="91"/>
        <end position="121"/>
    </location>
</feature>
<gene>
    <name evidence="2" type="ORF">PoB_007442100</name>
</gene>
<comment type="caution">
    <text evidence="2">The sequence shown here is derived from an EMBL/GenBank/DDBJ whole genome shotgun (WGS) entry which is preliminary data.</text>
</comment>
<name>A0AAV4DUY9_9GAST</name>
<evidence type="ECO:0000313" key="3">
    <source>
        <dbReference type="Proteomes" id="UP000735302"/>
    </source>
</evidence>
<evidence type="ECO:0000313" key="2">
    <source>
        <dbReference type="EMBL" id="GFO47916.1"/>
    </source>
</evidence>
<dbReference type="AlphaFoldDB" id="A0AAV4DUY9"/>
<feature type="compositionally biased region" description="Gly residues" evidence="1">
    <location>
        <begin position="101"/>
        <end position="121"/>
    </location>
</feature>
<dbReference type="Proteomes" id="UP000735302">
    <property type="component" value="Unassembled WGS sequence"/>
</dbReference>
<sequence>MIECMNNYIWSEHVKVWGVRRKRFFYTTTGIFAQSYYYHALCTQAESLVIVITPWRAAHTWASLCQPLRLSACLSVNNIISGLRAILSRKQPQEERKYWGTGKGGSEGGKLPQGGRGTWCQ</sequence>
<evidence type="ECO:0000256" key="1">
    <source>
        <dbReference type="SAM" id="MobiDB-lite"/>
    </source>
</evidence>
<reference evidence="2 3" key="1">
    <citation type="journal article" date="2021" name="Elife">
        <title>Chloroplast acquisition without the gene transfer in kleptoplastic sea slugs, Plakobranchus ocellatus.</title>
        <authorList>
            <person name="Maeda T."/>
            <person name="Takahashi S."/>
            <person name="Yoshida T."/>
            <person name="Shimamura S."/>
            <person name="Takaki Y."/>
            <person name="Nagai Y."/>
            <person name="Toyoda A."/>
            <person name="Suzuki Y."/>
            <person name="Arimoto A."/>
            <person name="Ishii H."/>
            <person name="Satoh N."/>
            <person name="Nishiyama T."/>
            <person name="Hasebe M."/>
            <person name="Maruyama T."/>
            <person name="Minagawa J."/>
            <person name="Obokata J."/>
            <person name="Shigenobu S."/>
        </authorList>
    </citation>
    <scope>NUCLEOTIDE SEQUENCE [LARGE SCALE GENOMIC DNA]</scope>
</reference>
<dbReference type="EMBL" id="BLXT01008368">
    <property type="protein sequence ID" value="GFO47916.1"/>
    <property type="molecule type" value="Genomic_DNA"/>
</dbReference>
<protein>
    <submittedName>
        <fullName evidence="2">Uncharacterized protein</fullName>
    </submittedName>
</protein>
<accession>A0AAV4DUY9</accession>
<keyword evidence="3" id="KW-1185">Reference proteome</keyword>
<organism evidence="2 3">
    <name type="scientific">Plakobranchus ocellatus</name>
    <dbReference type="NCBI Taxonomy" id="259542"/>
    <lineage>
        <taxon>Eukaryota</taxon>
        <taxon>Metazoa</taxon>
        <taxon>Spiralia</taxon>
        <taxon>Lophotrochozoa</taxon>
        <taxon>Mollusca</taxon>
        <taxon>Gastropoda</taxon>
        <taxon>Heterobranchia</taxon>
        <taxon>Euthyneura</taxon>
        <taxon>Panpulmonata</taxon>
        <taxon>Sacoglossa</taxon>
        <taxon>Placobranchoidea</taxon>
        <taxon>Plakobranchidae</taxon>
        <taxon>Plakobranchus</taxon>
    </lineage>
</organism>
<proteinExistence type="predicted"/>